<keyword evidence="2" id="KW-0812">Transmembrane</keyword>
<feature type="compositionally biased region" description="Low complexity" evidence="1">
    <location>
        <begin position="202"/>
        <end position="220"/>
    </location>
</feature>
<name>A0A061AGS4_RHOTO</name>
<dbReference type="OrthoDB" id="2529487at2759"/>
<gene>
    <name evidence="3" type="ORF">RHTO0S_02e00562g</name>
</gene>
<sequence>MPWAYALPIALGVVTVVAVTVILVEVVPAFLDDLERERRDRDRRRIAGQRRMVEVQAVPQGAGTGIEAQQGLHGYEVRQRKGAPSQSHSPNAQAEQGRYEIRSPTRDSPQHVLGASEFENDDDVPLAQLSGRTTPAIDASALPEGGRMVETVDNAGVKASISATQPASTATDAPELLTAVEETLFVPNAYNDSDDPFTDAHASPLLTSSKSPTLAPSSPTCDTAPLPDLLSAEEAGWVIPSTSPSIAGGSDEDGWSRLSDEDEFESVAESASGSGASRATEEWAKVHARAAAL</sequence>
<feature type="transmembrane region" description="Helical" evidence="2">
    <location>
        <begin position="6"/>
        <end position="31"/>
    </location>
</feature>
<evidence type="ECO:0000256" key="1">
    <source>
        <dbReference type="SAM" id="MobiDB-lite"/>
    </source>
</evidence>
<evidence type="ECO:0000256" key="2">
    <source>
        <dbReference type="SAM" id="Phobius"/>
    </source>
</evidence>
<reference evidence="3" key="1">
    <citation type="journal article" date="2014" name="Genome Announc.">
        <title>Draft genome sequence of Rhodosporidium toruloides CECT1137, an oleaginous yeast of biotechnological interest.</title>
        <authorList>
            <person name="Morin N."/>
            <person name="Calcas X."/>
            <person name="Devillers H."/>
            <person name="Durrens P."/>
            <person name="Sherman D.J."/>
            <person name="Nicaud J.-M."/>
            <person name="Neuveglise C."/>
        </authorList>
    </citation>
    <scope>NUCLEOTIDE SEQUENCE</scope>
    <source>
        <strain evidence="3">CECT1137</strain>
    </source>
</reference>
<protein>
    <submittedName>
        <fullName evidence="3">RHTO0S02e00562g1_1</fullName>
    </submittedName>
</protein>
<dbReference type="AlphaFoldDB" id="A0A061AGS4"/>
<keyword evidence="2" id="KW-0472">Membrane</keyword>
<dbReference type="EMBL" id="LK052937">
    <property type="protein sequence ID" value="CDR36335.1"/>
    <property type="molecule type" value="Genomic_DNA"/>
</dbReference>
<organism evidence="3">
    <name type="scientific">Rhodotorula toruloides</name>
    <name type="common">Yeast</name>
    <name type="synonym">Rhodosporidium toruloides</name>
    <dbReference type="NCBI Taxonomy" id="5286"/>
    <lineage>
        <taxon>Eukaryota</taxon>
        <taxon>Fungi</taxon>
        <taxon>Dikarya</taxon>
        <taxon>Basidiomycota</taxon>
        <taxon>Pucciniomycotina</taxon>
        <taxon>Microbotryomycetes</taxon>
        <taxon>Sporidiobolales</taxon>
        <taxon>Sporidiobolaceae</taxon>
        <taxon>Rhodotorula</taxon>
    </lineage>
</organism>
<proteinExistence type="predicted"/>
<feature type="compositionally biased region" description="Polar residues" evidence="1">
    <location>
        <begin position="84"/>
        <end position="94"/>
    </location>
</feature>
<keyword evidence="2" id="KW-1133">Transmembrane helix</keyword>
<feature type="compositionally biased region" description="Basic and acidic residues" evidence="1">
    <location>
        <begin position="97"/>
        <end position="109"/>
    </location>
</feature>
<feature type="region of interest" description="Disordered" evidence="1">
    <location>
        <begin position="240"/>
        <end position="281"/>
    </location>
</feature>
<feature type="compositionally biased region" description="Low complexity" evidence="1">
    <location>
        <begin position="267"/>
        <end position="278"/>
    </location>
</feature>
<accession>A0A061AGS4</accession>
<feature type="region of interest" description="Disordered" evidence="1">
    <location>
        <begin position="190"/>
        <end position="227"/>
    </location>
</feature>
<evidence type="ECO:0000313" key="3">
    <source>
        <dbReference type="EMBL" id="CDR36335.1"/>
    </source>
</evidence>
<feature type="region of interest" description="Disordered" evidence="1">
    <location>
        <begin position="78"/>
        <end position="139"/>
    </location>
</feature>